<dbReference type="GO" id="GO:0006355">
    <property type="term" value="P:regulation of DNA-templated transcription"/>
    <property type="evidence" value="ECO:0007669"/>
    <property type="project" value="UniProtKB-UniRule"/>
</dbReference>
<evidence type="ECO:0000256" key="7">
    <source>
        <dbReference type="ARBA" id="ARBA00022840"/>
    </source>
</evidence>
<dbReference type="Gene3D" id="2.40.10.170">
    <property type="match status" value="1"/>
</dbReference>
<evidence type="ECO:0000313" key="17">
    <source>
        <dbReference type="Proteomes" id="UP000777784"/>
    </source>
</evidence>
<keyword evidence="9 13" id="KW-0234">DNA repair</keyword>
<dbReference type="SMART" id="SM00490">
    <property type="entry name" value="HELICc"/>
    <property type="match status" value="1"/>
</dbReference>
<evidence type="ECO:0000256" key="8">
    <source>
        <dbReference type="ARBA" id="ARBA00023125"/>
    </source>
</evidence>
<dbReference type="Gene3D" id="3.40.50.300">
    <property type="entry name" value="P-loop containing nucleotide triphosphate hydrolases"/>
    <property type="match status" value="2"/>
</dbReference>
<keyword evidence="5 13" id="KW-0378">Hydrolase</keyword>
<keyword evidence="7 13" id="KW-0067">ATP-binding</keyword>
<dbReference type="AlphaFoldDB" id="A0A948RUZ4"/>
<dbReference type="GO" id="GO:0003678">
    <property type="term" value="F:DNA helicase activity"/>
    <property type="evidence" value="ECO:0007669"/>
    <property type="project" value="TreeGrafter"/>
</dbReference>
<keyword evidence="4 13" id="KW-0227">DNA damage</keyword>
<dbReference type="InterPro" id="IPR027417">
    <property type="entry name" value="P-loop_NTPase"/>
</dbReference>
<dbReference type="InterPro" id="IPR011545">
    <property type="entry name" value="DEAD/DEAH_box_helicase_dom"/>
</dbReference>
<evidence type="ECO:0000256" key="4">
    <source>
        <dbReference type="ARBA" id="ARBA00022763"/>
    </source>
</evidence>
<dbReference type="Gene3D" id="3.90.1150.50">
    <property type="entry name" value="Transcription-repair-coupling factor, D7 domain"/>
    <property type="match status" value="1"/>
</dbReference>
<dbReference type="GO" id="GO:0016787">
    <property type="term" value="F:hydrolase activity"/>
    <property type="evidence" value="ECO:0007669"/>
    <property type="project" value="UniProtKB-KW"/>
</dbReference>
<dbReference type="SMART" id="SM00982">
    <property type="entry name" value="TRCF"/>
    <property type="match status" value="1"/>
</dbReference>
<evidence type="ECO:0000256" key="9">
    <source>
        <dbReference type="ARBA" id="ARBA00023204"/>
    </source>
</evidence>
<evidence type="ECO:0000256" key="1">
    <source>
        <dbReference type="ARBA" id="ARBA00004496"/>
    </source>
</evidence>
<dbReference type="InterPro" id="IPR041471">
    <property type="entry name" value="UvrB_inter"/>
</dbReference>
<dbReference type="GO" id="GO:0000716">
    <property type="term" value="P:transcription-coupled nucleotide-excision repair, DNA damage recognition"/>
    <property type="evidence" value="ECO:0007669"/>
    <property type="project" value="UniProtKB-UniRule"/>
</dbReference>
<evidence type="ECO:0000256" key="13">
    <source>
        <dbReference type="HAMAP-Rule" id="MF_00969"/>
    </source>
</evidence>
<name>A0A948RUZ4_UNCEI</name>
<evidence type="ECO:0000256" key="12">
    <source>
        <dbReference type="ARBA" id="ARBA00070128"/>
    </source>
</evidence>
<dbReference type="SUPFAM" id="SSF141259">
    <property type="entry name" value="CarD-like"/>
    <property type="match status" value="1"/>
</dbReference>
<dbReference type="EMBL" id="JAHJDP010000023">
    <property type="protein sequence ID" value="MBU2690058.1"/>
    <property type="molecule type" value="Genomic_DNA"/>
</dbReference>
<evidence type="ECO:0000259" key="15">
    <source>
        <dbReference type="PROSITE" id="PS51194"/>
    </source>
</evidence>
<comment type="function">
    <text evidence="13">Couples transcription and DNA repair by recognizing RNA polymerase (RNAP) stalled at DNA lesions. Mediates ATP-dependent release of RNAP and its truncated transcript from the DNA, and recruitment of nucleotide excision repair machinery to the damaged site.</text>
</comment>
<comment type="similarity">
    <text evidence="10 13">In the N-terminal section; belongs to the UvrB family.</text>
</comment>
<evidence type="ECO:0000256" key="5">
    <source>
        <dbReference type="ARBA" id="ARBA00022801"/>
    </source>
</evidence>
<dbReference type="GO" id="GO:0005737">
    <property type="term" value="C:cytoplasm"/>
    <property type="evidence" value="ECO:0007669"/>
    <property type="project" value="UniProtKB-SubCell"/>
</dbReference>
<dbReference type="PANTHER" id="PTHR47964">
    <property type="entry name" value="ATP-DEPENDENT DNA HELICASE HOMOLOG RECG, CHLOROPLASTIC"/>
    <property type="match status" value="1"/>
</dbReference>
<keyword evidence="3 13" id="KW-0547">Nucleotide-binding</keyword>
<comment type="similarity">
    <text evidence="11 13">In the C-terminal section; belongs to the helicase family. RecG subfamily.</text>
</comment>
<evidence type="ECO:0000256" key="3">
    <source>
        <dbReference type="ARBA" id="ARBA00022741"/>
    </source>
</evidence>
<dbReference type="Pfam" id="PF17757">
    <property type="entry name" value="UvrB_inter"/>
    <property type="match status" value="1"/>
</dbReference>
<dbReference type="PROSITE" id="PS51194">
    <property type="entry name" value="HELICASE_CTER"/>
    <property type="match status" value="1"/>
</dbReference>
<accession>A0A948RUZ4</accession>
<dbReference type="InterPro" id="IPR004576">
    <property type="entry name" value="Mfd"/>
</dbReference>
<keyword evidence="2 13" id="KW-0963">Cytoplasm</keyword>
<dbReference type="Pfam" id="PF00270">
    <property type="entry name" value="DEAD"/>
    <property type="match status" value="1"/>
</dbReference>
<dbReference type="InterPro" id="IPR047112">
    <property type="entry name" value="RecG/Mfd"/>
</dbReference>
<dbReference type="InterPro" id="IPR037235">
    <property type="entry name" value="TRCF-like_C_D7"/>
</dbReference>
<evidence type="ECO:0000256" key="6">
    <source>
        <dbReference type="ARBA" id="ARBA00022806"/>
    </source>
</evidence>
<dbReference type="SUPFAM" id="SSF143517">
    <property type="entry name" value="TRCF domain-like"/>
    <property type="match status" value="1"/>
</dbReference>
<gene>
    <name evidence="13 16" type="primary">mfd</name>
    <name evidence="16" type="ORF">KJ970_03960</name>
</gene>
<protein>
    <recommendedName>
        <fullName evidence="12 13">Transcription-repair-coupling factor</fullName>
        <shortName evidence="13">TRCF</shortName>
        <ecNumber evidence="13">3.6.4.-</ecNumber>
    </recommendedName>
</protein>
<evidence type="ECO:0000256" key="11">
    <source>
        <dbReference type="ARBA" id="ARBA00061399"/>
    </source>
</evidence>
<keyword evidence="8 13" id="KW-0238">DNA-binding</keyword>
<keyword evidence="6" id="KW-0347">Helicase</keyword>
<dbReference type="FunFam" id="3.40.50.300:FF:000546">
    <property type="entry name" value="Transcription-repair-coupling factor"/>
    <property type="match status" value="1"/>
</dbReference>
<dbReference type="HAMAP" id="MF_00969">
    <property type="entry name" value="TRCF"/>
    <property type="match status" value="1"/>
</dbReference>
<dbReference type="SUPFAM" id="SSF52540">
    <property type="entry name" value="P-loop containing nucleoside triphosphate hydrolases"/>
    <property type="match status" value="4"/>
</dbReference>
<dbReference type="GO" id="GO:0003684">
    <property type="term" value="F:damaged DNA binding"/>
    <property type="evidence" value="ECO:0007669"/>
    <property type="project" value="InterPro"/>
</dbReference>
<dbReference type="InterPro" id="IPR003711">
    <property type="entry name" value="CarD-like/TRCF_RID"/>
</dbReference>
<dbReference type="Pfam" id="PF02559">
    <property type="entry name" value="CarD_TRCF_RID"/>
    <property type="match status" value="1"/>
</dbReference>
<dbReference type="CDD" id="cd17991">
    <property type="entry name" value="DEXHc_TRCF"/>
    <property type="match status" value="1"/>
</dbReference>
<dbReference type="InterPro" id="IPR036101">
    <property type="entry name" value="CarD-like/TRCF_RID_sf"/>
</dbReference>
<dbReference type="SMART" id="SM00487">
    <property type="entry name" value="DEXDc"/>
    <property type="match status" value="1"/>
</dbReference>
<dbReference type="NCBIfam" id="TIGR00580">
    <property type="entry name" value="mfd"/>
    <property type="match status" value="1"/>
</dbReference>
<organism evidence="16 17">
    <name type="scientific">Eiseniibacteriota bacterium</name>
    <dbReference type="NCBI Taxonomy" id="2212470"/>
    <lineage>
        <taxon>Bacteria</taxon>
        <taxon>Candidatus Eiseniibacteriota</taxon>
    </lineage>
</organism>
<evidence type="ECO:0000256" key="2">
    <source>
        <dbReference type="ARBA" id="ARBA00022490"/>
    </source>
</evidence>
<dbReference type="Pfam" id="PF00271">
    <property type="entry name" value="Helicase_C"/>
    <property type="match status" value="1"/>
</dbReference>
<evidence type="ECO:0000256" key="10">
    <source>
        <dbReference type="ARBA" id="ARBA00061104"/>
    </source>
</evidence>
<dbReference type="EC" id="3.6.4.-" evidence="13"/>
<dbReference type="Proteomes" id="UP000777784">
    <property type="component" value="Unassembled WGS sequence"/>
</dbReference>
<dbReference type="SMART" id="SM01058">
    <property type="entry name" value="CarD_TRCF"/>
    <property type="match status" value="1"/>
</dbReference>
<feature type="domain" description="Helicase C-terminal" evidence="15">
    <location>
        <begin position="864"/>
        <end position="1030"/>
    </location>
</feature>
<comment type="subcellular location">
    <subcellularLocation>
        <location evidence="1 13">Cytoplasm</location>
    </subcellularLocation>
</comment>
<proteinExistence type="inferred from homology"/>
<evidence type="ECO:0000259" key="14">
    <source>
        <dbReference type="PROSITE" id="PS51192"/>
    </source>
</evidence>
<dbReference type="Gene3D" id="3.30.2060.10">
    <property type="entry name" value="Penicillin-binding protein 1b domain"/>
    <property type="match status" value="1"/>
</dbReference>
<evidence type="ECO:0000313" key="16">
    <source>
        <dbReference type="EMBL" id="MBU2690058.1"/>
    </source>
</evidence>
<dbReference type="InterPro" id="IPR001650">
    <property type="entry name" value="Helicase_C-like"/>
</dbReference>
<feature type="domain" description="Helicase ATP-binding" evidence="14">
    <location>
        <begin position="694"/>
        <end position="855"/>
    </location>
</feature>
<reference evidence="16" key="1">
    <citation type="submission" date="2021-05" db="EMBL/GenBank/DDBJ databases">
        <title>Energy efficiency and biological interactions define the core microbiome of deep oligotrophic groundwater.</title>
        <authorList>
            <person name="Mehrshad M."/>
            <person name="Lopez-Fernandez M."/>
            <person name="Bell E."/>
            <person name="Bernier-Latmani R."/>
            <person name="Bertilsson S."/>
            <person name="Dopson M."/>
        </authorList>
    </citation>
    <scope>NUCLEOTIDE SEQUENCE</scope>
    <source>
        <strain evidence="16">Modern_marine.mb.64</strain>
    </source>
</reference>
<dbReference type="GO" id="GO:0005524">
    <property type="term" value="F:ATP binding"/>
    <property type="evidence" value="ECO:0007669"/>
    <property type="project" value="UniProtKB-UniRule"/>
</dbReference>
<sequence>MAPETTEKIPETLERRLLDRISGAEAFHILQRHLLDVKEPGESFLLGGLCGSSRTVAAAWLAREAASRGRGPVLYLLPESSVMEDAREDIQFLIGKKHMALFPDLGVPVYGSQHPKVPYRAGRIETLAALLNHDAQPWIILSTLPAILKRLAPVERFRSGIFHLRLGQTIDQEEFLGILVRLGYENQPLVGEYGDMSHRGGIVDVYTFGLENPVRVEWDGDEIASLREFDVFNQRSISQQAQMFILPMWELLFESEDWDRIDKQLSKRLNTEEGSEEMEAAQNAVDFLRNEAAFTGMEWIAPFFDIRQETLLDYLGSRAIVVADNPLMLSRALRSAQATIQEEYAKVSGDKAETHWDTETPWMSLYGNPEQNFIMEQDLSRLLSRYPTLFLDPAGSDEDFPAVEIPSPLSRGGVDLAGVGEGLEDWSGASGKGGGLPAPRIVPGTQQTARPLTLRTRPQERFNRNLELTRDYLYRLRDRGIDIWIFCDTANHRDRLEELMAEAPAVFEVGNLAQGFECPEAGLAVLTDHEIFRRLRRRTAGRRYSRGISLKELLAMSAGDFVVHIDHGIGVYKGIRRLVVNSQETDCMLLEYAGGDKLYIPVDQLDLVQRYSAEEGVRPSLSKLGSGQWQKTKARVKKSVKEMAGQLLRTYAIRKSRPGYAFGPDTVWQTEMEASFPFEETPDQAKTIEEVRTDLERAVPMERLICGDVGYGKTEVALRAAFKVALEGKQVGILVPTTLLAQQHYETFRERLEKYPVRVEVISRFRTTREQKAILADLKAGSVDILIGTHRLIQKDVEFKDLGLLIVDEEHRFGVAHKERLKHLKETVDHLSMTATPIPRTLHMSLMGATDMSIIRTPPRNRQSVQTQIVEFREDVIAYALMQEADRGGQSFFVHNRVESIDAIANYVRGLVPHLRVAVAHGQMRERQLENIMKSFLAGEHDVLVSTMIIEAGLDMPNVNTILVNRVDMLGLAQLYQLRGRVGRSDRKAYAYLMLPSNRVITETAQKRLKAIEEFDDLGSGFQLALRDLEIRGAGNMLGAEQHGFIVNIGFDLYTRLLEEAVRELKGLPAPERVSARIITNIEAYLSDSYLTDPKEKMNLYKTLADTEKIEQVDELIAEIEDRFGKMPPAGENLVELRKLRIRASRVGVATLTIRNDLIDIEMNRPLMRKEIQTLVSDMPMPVEFQSHGRHRIRAKHPGEKAAIRVAAMLLDALE</sequence>
<dbReference type="InterPro" id="IPR014001">
    <property type="entry name" value="Helicase_ATP-bd"/>
</dbReference>
<dbReference type="InterPro" id="IPR005118">
    <property type="entry name" value="TRCF_C"/>
</dbReference>
<dbReference type="Gene3D" id="3.40.50.11180">
    <property type="match status" value="1"/>
</dbReference>
<dbReference type="PANTHER" id="PTHR47964:SF1">
    <property type="entry name" value="ATP-DEPENDENT DNA HELICASE HOMOLOG RECG, CHLOROPLASTIC"/>
    <property type="match status" value="1"/>
</dbReference>
<dbReference type="Pfam" id="PF03461">
    <property type="entry name" value="TRCF"/>
    <property type="match status" value="1"/>
</dbReference>
<comment type="caution">
    <text evidence="16">The sequence shown here is derived from an EMBL/GenBank/DDBJ whole genome shotgun (WGS) entry which is preliminary data.</text>
</comment>
<dbReference type="PROSITE" id="PS51192">
    <property type="entry name" value="HELICASE_ATP_BIND_1"/>
    <property type="match status" value="1"/>
</dbReference>